<evidence type="ECO:0000256" key="8">
    <source>
        <dbReference type="ARBA" id="ARBA00023244"/>
    </source>
</evidence>
<evidence type="ECO:0000256" key="10">
    <source>
        <dbReference type="ARBA" id="ARBA00032837"/>
    </source>
</evidence>
<feature type="binding site" evidence="13">
    <location>
        <position position="144"/>
    </location>
    <ligand>
        <name>Zn(2+)</name>
        <dbReference type="ChEBI" id="CHEBI:29105"/>
        <note>catalytic</note>
    </ligand>
</feature>
<dbReference type="UniPathway" id="UPA00251">
    <property type="reaction ID" value="UER00318"/>
</dbReference>
<dbReference type="PIRSF" id="PIRSF001415">
    <property type="entry name" value="Porphbilin_synth"/>
    <property type="match status" value="1"/>
</dbReference>
<comment type="function">
    <text evidence="9">Catalyzes an early step in the biosynthesis of tetrapyrroles. Binds two molecules of 5-aminolevulinate per subunit, each at a distinct site, and catalyzes their condensation to form porphobilinogen.</text>
</comment>
<dbReference type="GO" id="GO:0005829">
    <property type="term" value="C:cytosol"/>
    <property type="evidence" value="ECO:0007669"/>
    <property type="project" value="TreeGrafter"/>
</dbReference>
<evidence type="ECO:0000256" key="2">
    <source>
        <dbReference type="ARBA" id="ARBA00008055"/>
    </source>
</evidence>
<feature type="binding site" evidence="12">
    <location>
        <position position="288"/>
    </location>
    <ligand>
        <name>5-aminolevulinate</name>
        <dbReference type="ChEBI" id="CHEBI:356416"/>
        <label>2</label>
    </ligand>
</feature>
<feature type="binding site" evidence="13">
    <location>
        <position position="134"/>
    </location>
    <ligand>
        <name>Zn(2+)</name>
        <dbReference type="ChEBI" id="CHEBI:29105"/>
        <note>catalytic</note>
    </ligand>
</feature>
<evidence type="ECO:0000256" key="9">
    <source>
        <dbReference type="ARBA" id="ARBA00025628"/>
    </source>
</evidence>
<gene>
    <name evidence="15" type="ORF">HNR23_003266</name>
</gene>
<evidence type="ECO:0000256" key="13">
    <source>
        <dbReference type="PIRSR" id="PIRSR001415-3"/>
    </source>
</evidence>
<feature type="binding site" evidence="12">
    <location>
        <position position="231"/>
    </location>
    <ligand>
        <name>5-aminolevulinate</name>
        <dbReference type="ChEBI" id="CHEBI:356416"/>
        <label>1</label>
    </ligand>
</feature>
<evidence type="ECO:0000256" key="11">
    <source>
        <dbReference type="ARBA" id="ARBA00047651"/>
    </source>
</evidence>
<dbReference type="SMART" id="SM01004">
    <property type="entry name" value="ALAD"/>
    <property type="match status" value="1"/>
</dbReference>
<keyword evidence="16" id="KW-1185">Reference proteome</keyword>
<sequence length="339" mass="36494">MDKQSLTDPMPVTTPASTFSIEPVSGSSTLRGRLPLRRFLQRQPVSPADLCMPLLVHENEDAADSVVPTVSLQRLSVEVRELRRMGIGSVKIFCGGSVRDDRACEAASPDNLMNRAIATAKEAAQDMAVMTENCLCSYTHAGNCFLTNADGVFDYEGTLTLLSEQAVQQADAGADIVGPAAMIDGVAASTRQALNQSGHRDVGIMPHVIFTSRLYDGYRRAMNAVPARGNRRAFQIHPSCPEQAVALARDFLAEGADMLLLEPALHSLDVLVSLRQAAEVPLVPFSVSGEYAELTRNGTLKPSEYRAVLLERLTMFKRAGATTIITYAAKQAAGNLEAS</sequence>
<keyword evidence="8" id="KW-0627">Porphyrin biosynthesis</keyword>
<dbReference type="PANTHER" id="PTHR11458">
    <property type="entry name" value="DELTA-AMINOLEVULINIC ACID DEHYDRATASE"/>
    <property type="match status" value="1"/>
</dbReference>
<dbReference type="PRINTS" id="PR00144">
    <property type="entry name" value="DALDHYDRTASE"/>
</dbReference>
<dbReference type="GO" id="GO:0008270">
    <property type="term" value="F:zinc ion binding"/>
    <property type="evidence" value="ECO:0007669"/>
    <property type="project" value="TreeGrafter"/>
</dbReference>
<proteinExistence type="inferred from homology"/>
<name>A0A7W9YKI6_9ACTN</name>
<organism evidence="15 16">
    <name type="scientific">Nocardiopsis mwathae</name>
    <dbReference type="NCBI Taxonomy" id="1472723"/>
    <lineage>
        <taxon>Bacteria</taxon>
        <taxon>Bacillati</taxon>
        <taxon>Actinomycetota</taxon>
        <taxon>Actinomycetes</taxon>
        <taxon>Streptosporangiales</taxon>
        <taxon>Nocardiopsidaceae</taxon>
        <taxon>Nocardiopsis</taxon>
    </lineage>
</organism>
<accession>A0A7W9YKI6</accession>
<comment type="similarity">
    <text evidence="2 14">Belongs to the ALAD family.</text>
</comment>
<keyword evidence="13" id="KW-0862">Zinc</keyword>
<dbReference type="EC" id="4.2.1.24" evidence="4"/>
<comment type="pathway">
    <text evidence="1">Porphyrin-containing compound metabolism; protoporphyrin-IX biosynthesis; coproporphyrinogen-III from 5-aminolevulinate: step 1/4.</text>
</comment>
<dbReference type="EMBL" id="JACHDS010000001">
    <property type="protein sequence ID" value="MBB6173206.1"/>
    <property type="molecule type" value="Genomic_DNA"/>
</dbReference>
<dbReference type="GO" id="GO:0004655">
    <property type="term" value="F:porphobilinogen synthase activity"/>
    <property type="evidence" value="ECO:0007669"/>
    <property type="project" value="UniProtKB-EC"/>
</dbReference>
<feature type="binding site" evidence="13">
    <location>
        <position position="136"/>
    </location>
    <ligand>
        <name>Zn(2+)</name>
        <dbReference type="ChEBI" id="CHEBI:29105"/>
        <note>catalytic</note>
    </ligand>
</feature>
<protein>
    <recommendedName>
        <fullName evidence="5">Delta-aminolevulinic acid dehydratase</fullName>
        <ecNumber evidence="4">4.2.1.24</ecNumber>
    </recommendedName>
    <alternativeName>
        <fullName evidence="10">Porphobilinogen synthase</fullName>
    </alternativeName>
</protein>
<keyword evidence="7 15" id="KW-0456">Lyase</keyword>
<comment type="catalytic activity">
    <reaction evidence="11">
        <text>2 5-aminolevulinate = porphobilinogen + 2 H2O + H(+)</text>
        <dbReference type="Rhea" id="RHEA:24064"/>
        <dbReference type="ChEBI" id="CHEBI:15377"/>
        <dbReference type="ChEBI" id="CHEBI:15378"/>
        <dbReference type="ChEBI" id="CHEBI:58126"/>
        <dbReference type="ChEBI" id="CHEBI:356416"/>
        <dbReference type="EC" id="4.2.1.24"/>
    </reaction>
</comment>
<evidence type="ECO:0000256" key="7">
    <source>
        <dbReference type="ARBA" id="ARBA00023239"/>
    </source>
</evidence>
<reference evidence="15 16" key="1">
    <citation type="submission" date="2020-08" db="EMBL/GenBank/DDBJ databases">
        <title>Sequencing the genomes of 1000 actinobacteria strains.</title>
        <authorList>
            <person name="Klenk H.-P."/>
        </authorList>
    </citation>
    <scope>NUCLEOTIDE SEQUENCE [LARGE SCALE GENOMIC DNA]</scope>
    <source>
        <strain evidence="15 16">DSM 46659</strain>
    </source>
</reference>
<dbReference type="InterPro" id="IPR013785">
    <property type="entry name" value="Aldolase_TIM"/>
</dbReference>
<dbReference type="Pfam" id="PF00490">
    <property type="entry name" value="ALAD"/>
    <property type="match status" value="1"/>
</dbReference>
<comment type="caution">
    <text evidence="15">The sequence shown here is derived from an EMBL/GenBank/DDBJ whole genome shotgun (WGS) entry which is preliminary data.</text>
</comment>
<dbReference type="InterPro" id="IPR001731">
    <property type="entry name" value="ALAD"/>
</dbReference>
<dbReference type="Proteomes" id="UP000546642">
    <property type="component" value="Unassembled WGS sequence"/>
</dbReference>
<feature type="binding site" evidence="12">
    <location>
        <position position="219"/>
    </location>
    <ligand>
        <name>5-aminolevulinate</name>
        <dbReference type="ChEBI" id="CHEBI:356416"/>
        <label>1</label>
    </ligand>
</feature>
<dbReference type="SUPFAM" id="SSF51569">
    <property type="entry name" value="Aldolase"/>
    <property type="match status" value="1"/>
</dbReference>
<dbReference type="PANTHER" id="PTHR11458:SF0">
    <property type="entry name" value="DELTA-AMINOLEVULINIC ACID DEHYDRATASE"/>
    <property type="match status" value="1"/>
</dbReference>
<evidence type="ECO:0000256" key="14">
    <source>
        <dbReference type="RuleBase" id="RU004161"/>
    </source>
</evidence>
<dbReference type="RefSeq" id="WP_184076455.1">
    <property type="nucleotide sequence ID" value="NZ_JACHDS010000001.1"/>
</dbReference>
<keyword evidence="13" id="KW-0479">Metal-binding</keyword>
<dbReference type="AlphaFoldDB" id="A0A7W9YKI6"/>
<feature type="binding site" evidence="12">
    <location>
        <position position="327"/>
    </location>
    <ligand>
        <name>5-aminolevulinate</name>
        <dbReference type="ChEBI" id="CHEBI:356416"/>
        <label>2</label>
    </ligand>
</feature>
<keyword evidence="6" id="KW-0350">Heme biosynthesis</keyword>
<evidence type="ECO:0000313" key="15">
    <source>
        <dbReference type="EMBL" id="MBB6173206.1"/>
    </source>
</evidence>
<evidence type="ECO:0000256" key="1">
    <source>
        <dbReference type="ARBA" id="ARBA00004694"/>
    </source>
</evidence>
<evidence type="ECO:0000256" key="3">
    <source>
        <dbReference type="ARBA" id="ARBA00011823"/>
    </source>
</evidence>
<evidence type="ECO:0000256" key="5">
    <source>
        <dbReference type="ARBA" id="ARBA00020771"/>
    </source>
</evidence>
<evidence type="ECO:0000313" key="16">
    <source>
        <dbReference type="Proteomes" id="UP000546642"/>
    </source>
</evidence>
<dbReference type="GO" id="GO:0006782">
    <property type="term" value="P:protoporphyrinogen IX biosynthetic process"/>
    <property type="evidence" value="ECO:0007669"/>
    <property type="project" value="UniProtKB-UniPathway"/>
</dbReference>
<evidence type="ECO:0000256" key="6">
    <source>
        <dbReference type="ARBA" id="ARBA00023133"/>
    </source>
</evidence>
<comment type="subunit">
    <text evidence="3">Homooctamer.</text>
</comment>
<evidence type="ECO:0000256" key="12">
    <source>
        <dbReference type="PIRSR" id="PIRSR001415-2"/>
    </source>
</evidence>
<dbReference type="Gene3D" id="3.20.20.70">
    <property type="entry name" value="Aldolase class I"/>
    <property type="match status" value="1"/>
</dbReference>
<evidence type="ECO:0000256" key="4">
    <source>
        <dbReference type="ARBA" id="ARBA00012053"/>
    </source>
</evidence>